<evidence type="ECO:0008006" key="4">
    <source>
        <dbReference type="Google" id="ProtNLM"/>
    </source>
</evidence>
<feature type="compositionally biased region" description="Basic and acidic residues" evidence="1">
    <location>
        <begin position="445"/>
        <end position="459"/>
    </location>
</feature>
<keyword evidence="3" id="KW-1185">Reference proteome</keyword>
<evidence type="ECO:0000313" key="2">
    <source>
        <dbReference type="EMBL" id="TQN30428.1"/>
    </source>
</evidence>
<feature type="region of interest" description="Disordered" evidence="1">
    <location>
        <begin position="238"/>
        <end position="261"/>
    </location>
</feature>
<dbReference type="InterPro" id="IPR043777">
    <property type="entry name" value="DUF5719"/>
</dbReference>
<sequence>MRTLVDNRFALFGAVVLALAALFGIATVTHPLSAAGREEDPVAAPVDSALRVCPPRHEDGDSGEIAAAAVPTDRDGGSLSVAGNNPDAEPAATLDTPGEVWRGEAGDPERHTVVSAEGAMAAGMEATHTTLGEDEQATEVSCAEPGISTWFTAPGGEQLEELRLFLANVDGSAATANVDLYTTDGPAFSTDTRGVPVDAHGSAEVDLTGLLETTDAVAVHVRTQTGRVAPSLLARRSTSGTDWVPPANAPSERQVVPAVPSGEGKRHLLVATPEDTPATVRVRAYTPDGEADQDASRELNVPPAASATLSLGGPLQEEPATVTVEADQPIVAGLAMSRAGGDDTAYTAAADPLGDSLDNAALLPAGPDGTDSSLLFGAVSGPATVRLTPLLEDGTEGEARTVDIADGHTEAVTTDDPEGAQATLVATTGDSGPVHTGRVLTQGSGDDRATAARPVEPHPTRVSLPAAQDTLVSVVP</sequence>
<reference evidence="2 3" key="1">
    <citation type="submission" date="2019-06" db="EMBL/GenBank/DDBJ databases">
        <title>Sequencing the genomes of 1000 actinobacteria strains.</title>
        <authorList>
            <person name="Klenk H.-P."/>
        </authorList>
    </citation>
    <scope>NUCLEOTIDE SEQUENCE [LARGE SCALE GENOMIC DNA]</scope>
    <source>
        <strain evidence="2 3">DSM 45015</strain>
    </source>
</reference>
<accession>A0A543NF09</accession>
<protein>
    <recommendedName>
        <fullName evidence="4">Secreted protein</fullName>
    </recommendedName>
</protein>
<name>A0A543NF09_9ACTN</name>
<dbReference type="RefSeq" id="WP_141921683.1">
    <property type="nucleotide sequence ID" value="NZ_VFQC01000001.1"/>
</dbReference>
<organism evidence="2 3">
    <name type="scientific">Haloactinospora alba</name>
    <dbReference type="NCBI Taxonomy" id="405555"/>
    <lineage>
        <taxon>Bacteria</taxon>
        <taxon>Bacillati</taxon>
        <taxon>Actinomycetota</taxon>
        <taxon>Actinomycetes</taxon>
        <taxon>Streptosporangiales</taxon>
        <taxon>Nocardiopsidaceae</taxon>
        <taxon>Haloactinospora</taxon>
    </lineage>
</organism>
<dbReference type="EMBL" id="VFQC01000001">
    <property type="protein sequence ID" value="TQN30428.1"/>
    <property type="molecule type" value="Genomic_DNA"/>
</dbReference>
<proteinExistence type="predicted"/>
<dbReference type="Pfam" id="PF18986">
    <property type="entry name" value="DUF5719"/>
    <property type="match status" value="1"/>
</dbReference>
<feature type="region of interest" description="Disordered" evidence="1">
    <location>
        <begin position="429"/>
        <end position="476"/>
    </location>
</feature>
<evidence type="ECO:0000313" key="3">
    <source>
        <dbReference type="Proteomes" id="UP000317422"/>
    </source>
</evidence>
<dbReference type="Proteomes" id="UP000317422">
    <property type="component" value="Unassembled WGS sequence"/>
</dbReference>
<gene>
    <name evidence="2" type="ORF">FHX37_0306</name>
</gene>
<evidence type="ECO:0000256" key="1">
    <source>
        <dbReference type="SAM" id="MobiDB-lite"/>
    </source>
</evidence>
<dbReference type="AlphaFoldDB" id="A0A543NF09"/>
<dbReference type="OrthoDB" id="3729011at2"/>
<feature type="region of interest" description="Disordered" evidence="1">
    <location>
        <begin position="70"/>
        <end position="94"/>
    </location>
</feature>
<comment type="caution">
    <text evidence="2">The sequence shown here is derived from an EMBL/GenBank/DDBJ whole genome shotgun (WGS) entry which is preliminary data.</text>
</comment>